<dbReference type="SMART" id="SM00283">
    <property type="entry name" value="MA"/>
    <property type="match status" value="1"/>
</dbReference>
<evidence type="ECO:0000313" key="11">
    <source>
        <dbReference type="EMBL" id="NOU66905.1"/>
    </source>
</evidence>
<feature type="region of interest" description="Disordered" evidence="7">
    <location>
        <begin position="323"/>
        <end position="359"/>
    </location>
</feature>
<gene>
    <name evidence="11" type="ORF">GC096_22925</name>
</gene>
<evidence type="ECO:0000313" key="12">
    <source>
        <dbReference type="Proteomes" id="UP000653578"/>
    </source>
</evidence>
<feature type="domain" description="HAMP" evidence="10">
    <location>
        <begin position="252"/>
        <end position="306"/>
    </location>
</feature>
<feature type="transmembrane region" description="Helical" evidence="8">
    <location>
        <begin position="41"/>
        <end position="60"/>
    </location>
</feature>
<proteinExistence type="inferred from homology"/>
<evidence type="ECO:0000259" key="10">
    <source>
        <dbReference type="PROSITE" id="PS50885"/>
    </source>
</evidence>
<keyword evidence="12" id="KW-1185">Reference proteome</keyword>
<dbReference type="InterPro" id="IPR003660">
    <property type="entry name" value="HAMP_dom"/>
</dbReference>
<evidence type="ECO:0000256" key="2">
    <source>
        <dbReference type="ARBA" id="ARBA00022475"/>
    </source>
</evidence>
<dbReference type="CDD" id="cd06225">
    <property type="entry name" value="HAMP"/>
    <property type="match status" value="1"/>
</dbReference>
<accession>A0ABX1XG82</accession>
<keyword evidence="8" id="KW-0812">Transmembrane</keyword>
<dbReference type="PANTHER" id="PTHR32089">
    <property type="entry name" value="METHYL-ACCEPTING CHEMOTAXIS PROTEIN MCPB"/>
    <property type="match status" value="1"/>
</dbReference>
<reference evidence="11 12" key="1">
    <citation type="submission" date="2019-10" db="EMBL/GenBank/DDBJ databases">
        <title>Description of Paenibacillus humi sp. nov.</title>
        <authorList>
            <person name="Carlier A."/>
            <person name="Qi S."/>
        </authorList>
    </citation>
    <scope>NUCLEOTIDE SEQUENCE [LARGE SCALE GENOMIC DNA]</scope>
    <source>
        <strain evidence="11 12">LMG 31461</strain>
    </source>
</reference>
<dbReference type="EMBL" id="WHNY01000066">
    <property type="protein sequence ID" value="NOU66905.1"/>
    <property type="molecule type" value="Genomic_DNA"/>
</dbReference>
<evidence type="ECO:0000256" key="1">
    <source>
        <dbReference type="ARBA" id="ARBA00004236"/>
    </source>
</evidence>
<dbReference type="SUPFAM" id="SSF58104">
    <property type="entry name" value="Methyl-accepting chemotaxis protein (MCP) signaling domain"/>
    <property type="match status" value="1"/>
</dbReference>
<keyword evidence="4 6" id="KW-0807">Transducer</keyword>
<feature type="compositionally biased region" description="Low complexity" evidence="7">
    <location>
        <begin position="323"/>
        <end position="335"/>
    </location>
</feature>
<name>A0ABX1XG82_9BACL</name>
<dbReference type="CDD" id="cd11386">
    <property type="entry name" value="MCP_signal"/>
    <property type="match status" value="1"/>
</dbReference>
<protein>
    <submittedName>
        <fullName evidence="11">HAMP domain-containing protein</fullName>
    </submittedName>
</protein>
<sequence>MCTNPQCCTILEVFLLIMSQAKSQGKQISVRFFRSLSFKISAWTAACYIVLCVLLTFVSYQQHRQQMSDNLVALEEIFHAPLMQKVDYIEKSKEELKKNKEAYKYEPAVMNVQEDMDRVSQGELVENAYLFYPEWTTLQGEPALLNLLSNAELYVDEKPTDPYAPVPELLTALKEAENTGFGITGVYQDSLGTWVSAVSTIRDQNGKLVAFVGLDFNYGVLQAQMNKYTVQSLWTGLIAIVIGTLFIVFIVRLYLRQITPLMKLAQSAAAGDLSDASLVKSKNSDELGVLGNHLKDMVGNLRGLIVQIAQAAQQVSAASESLQTGAQQTSQSTASVSEMMGQLASHSEQQRQGTEESSHAMNEMAVGIQRVAESAGHATDISGHARAHTSEGNARMGQSMLQINEALRSVQQAVQAIQSLKSMSEEIGEITVLITHVTRQTNLLALNASIEAVRAGEHGKGFVVVSTEIRKLADQSRLATERIAELVERVQHETGAAVIAMDRGLGEVEAMQAVAQQTDGTFKELSGTVQEVVDQMTDVSAVSEQMSASSEEVLAGIVEIAELTRMTTELTQAVASATEHQLATISEVARTANELNGMSNELQLAVARFKV</sequence>
<dbReference type="Gene3D" id="1.10.287.950">
    <property type="entry name" value="Methyl-accepting chemotaxis protein"/>
    <property type="match status" value="1"/>
</dbReference>
<evidence type="ECO:0000256" key="5">
    <source>
        <dbReference type="ARBA" id="ARBA00029447"/>
    </source>
</evidence>
<comment type="subcellular location">
    <subcellularLocation>
        <location evidence="1">Cell membrane</location>
    </subcellularLocation>
</comment>
<dbReference type="InterPro" id="IPR004089">
    <property type="entry name" value="MCPsignal_dom"/>
</dbReference>
<evidence type="ECO:0000259" key="9">
    <source>
        <dbReference type="PROSITE" id="PS50111"/>
    </source>
</evidence>
<dbReference type="Proteomes" id="UP000653578">
    <property type="component" value="Unassembled WGS sequence"/>
</dbReference>
<dbReference type="Pfam" id="PF00015">
    <property type="entry name" value="MCPsignal"/>
    <property type="match status" value="1"/>
</dbReference>
<keyword evidence="3 8" id="KW-0472">Membrane</keyword>
<keyword evidence="8" id="KW-1133">Transmembrane helix</keyword>
<evidence type="ECO:0000256" key="7">
    <source>
        <dbReference type="SAM" id="MobiDB-lite"/>
    </source>
</evidence>
<feature type="transmembrane region" description="Helical" evidence="8">
    <location>
        <begin position="233"/>
        <end position="255"/>
    </location>
</feature>
<comment type="similarity">
    <text evidence="5">Belongs to the methyl-accepting chemotaxis (MCP) protein family.</text>
</comment>
<dbReference type="PROSITE" id="PS50111">
    <property type="entry name" value="CHEMOTAXIS_TRANSDUC_2"/>
    <property type="match status" value="1"/>
</dbReference>
<evidence type="ECO:0000256" key="4">
    <source>
        <dbReference type="ARBA" id="ARBA00023224"/>
    </source>
</evidence>
<evidence type="ECO:0000256" key="8">
    <source>
        <dbReference type="SAM" id="Phobius"/>
    </source>
</evidence>
<evidence type="ECO:0000256" key="6">
    <source>
        <dbReference type="PROSITE-ProRule" id="PRU00284"/>
    </source>
</evidence>
<dbReference type="PANTHER" id="PTHR32089:SF112">
    <property type="entry name" value="LYSOZYME-LIKE PROTEIN-RELATED"/>
    <property type="match status" value="1"/>
</dbReference>
<feature type="domain" description="Methyl-accepting transducer" evidence="9">
    <location>
        <begin position="325"/>
        <end position="561"/>
    </location>
</feature>
<comment type="caution">
    <text evidence="11">The sequence shown here is derived from an EMBL/GenBank/DDBJ whole genome shotgun (WGS) entry which is preliminary data.</text>
</comment>
<dbReference type="PROSITE" id="PS50885">
    <property type="entry name" value="HAMP"/>
    <property type="match status" value="1"/>
</dbReference>
<evidence type="ECO:0000256" key="3">
    <source>
        <dbReference type="ARBA" id="ARBA00023136"/>
    </source>
</evidence>
<keyword evidence="2" id="KW-1003">Cell membrane</keyword>
<organism evidence="11 12">
    <name type="scientific">Paenibacillus plantarum</name>
    <dbReference type="NCBI Taxonomy" id="2654975"/>
    <lineage>
        <taxon>Bacteria</taxon>
        <taxon>Bacillati</taxon>
        <taxon>Bacillota</taxon>
        <taxon>Bacilli</taxon>
        <taxon>Bacillales</taxon>
        <taxon>Paenibacillaceae</taxon>
        <taxon>Paenibacillus</taxon>
    </lineage>
</organism>